<gene>
    <name evidence="2" type="ORF">M9458_016395</name>
</gene>
<keyword evidence="3" id="KW-1185">Reference proteome</keyword>
<dbReference type="Proteomes" id="UP001529510">
    <property type="component" value="Unassembled WGS sequence"/>
</dbReference>
<feature type="non-terminal residue" evidence="2">
    <location>
        <position position="80"/>
    </location>
</feature>
<reference evidence="2 3" key="1">
    <citation type="submission" date="2024-05" db="EMBL/GenBank/DDBJ databases">
        <title>Genome sequencing and assembly of Indian major carp, Cirrhinus mrigala (Hamilton, 1822).</title>
        <authorList>
            <person name="Mohindra V."/>
            <person name="Chowdhury L.M."/>
            <person name="Lal K."/>
            <person name="Jena J.K."/>
        </authorList>
    </citation>
    <scope>NUCLEOTIDE SEQUENCE [LARGE SCALE GENOMIC DNA]</scope>
    <source>
        <strain evidence="2">CM1030</strain>
        <tissue evidence="2">Blood</tissue>
    </source>
</reference>
<protein>
    <submittedName>
        <fullName evidence="2">Uncharacterized protein</fullName>
    </submittedName>
</protein>
<organism evidence="2 3">
    <name type="scientific">Cirrhinus mrigala</name>
    <name type="common">Mrigala</name>
    <dbReference type="NCBI Taxonomy" id="683832"/>
    <lineage>
        <taxon>Eukaryota</taxon>
        <taxon>Metazoa</taxon>
        <taxon>Chordata</taxon>
        <taxon>Craniata</taxon>
        <taxon>Vertebrata</taxon>
        <taxon>Euteleostomi</taxon>
        <taxon>Actinopterygii</taxon>
        <taxon>Neopterygii</taxon>
        <taxon>Teleostei</taxon>
        <taxon>Ostariophysi</taxon>
        <taxon>Cypriniformes</taxon>
        <taxon>Cyprinidae</taxon>
        <taxon>Labeoninae</taxon>
        <taxon>Labeonini</taxon>
        <taxon>Cirrhinus</taxon>
    </lineage>
</organism>
<feature type="compositionally biased region" description="Polar residues" evidence="1">
    <location>
        <begin position="1"/>
        <end position="14"/>
    </location>
</feature>
<sequence length="80" mass="8401">PSHPAQQMAVTSAYSAADGKDHLMAPSHVQTQSLDRGYRPAASSAAPPGRQTIGRVQTSHGQPVTDPALNGPRPLQAKDY</sequence>
<dbReference type="EMBL" id="JAMKFB020000007">
    <property type="protein sequence ID" value="KAL0189296.1"/>
    <property type="molecule type" value="Genomic_DNA"/>
</dbReference>
<evidence type="ECO:0000313" key="3">
    <source>
        <dbReference type="Proteomes" id="UP001529510"/>
    </source>
</evidence>
<evidence type="ECO:0000313" key="2">
    <source>
        <dbReference type="EMBL" id="KAL0189296.1"/>
    </source>
</evidence>
<feature type="region of interest" description="Disordered" evidence="1">
    <location>
        <begin position="1"/>
        <end position="80"/>
    </location>
</feature>
<dbReference type="AlphaFoldDB" id="A0ABD0QSV9"/>
<name>A0ABD0QSV9_CIRMR</name>
<comment type="caution">
    <text evidence="2">The sequence shown here is derived from an EMBL/GenBank/DDBJ whole genome shotgun (WGS) entry which is preliminary data.</text>
</comment>
<proteinExistence type="predicted"/>
<evidence type="ECO:0000256" key="1">
    <source>
        <dbReference type="SAM" id="MobiDB-lite"/>
    </source>
</evidence>
<feature type="non-terminal residue" evidence="2">
    <location>
        <position position="1"/>
    </location>
</feature>
<accession>A0ABD0QSV9</accession>